<feature type="compositionally biased region" description="Pro residues" evidence="1">
    <location>
        <begin position="69"/>
        <end position="85"/>
    </location>
</feature>
<evidence type="ECO:0000313" key="2">
    <source>
        <dbReference type="EMBL" id="ORC88471.1"/>
    </source>
</evidence>
<accession>A0A1X0NV35</accession>
<feature type="compositionally biased region" description="Low complexity" evidence="1">
    <location>
        <begin position="86"/>
        <end position="100"/>
    </location>
</feature>
<keyword evidence="3" id="KW-1185">Reference proteome</keyword>
<dbReference type="OrthoDB" id="239518at2759"/>
<dbReference type="RefSeq" id="XP_028882537.1">
    <property type="nucleotide sequence ID" value="XM_029025981.1"/>
</dbReference>
<dbReference type="VEuPathDB" id="TriTrypDB:TM35_000161090"/>
<feature type="compositionally biased region" description="Pro residues" evidence="1">
    <location>
        <begin position="101"/>
        <end position="111"/>
    </location>
</feature>
<dbReference type="Proteomes" id="UP000192257">
    <property type="component" value="Unassembled WGS sequence"/>
</dbReference>
<proteinExistence type="predicted"/>
<reference evidence="2 3" key="1">
    <citation type="submission" date="2017-03" db="EMBL/GenBank/DDBJ databases">
        <title>An alternative strategy for trypanosome survival in the mammalian bloodstream revealed through genome and transcriptome analysis of the ubiquitous bovine parasite Trypanosoma (Megatrypanum) theileri.</title>
        <authorList>
            <person name="Kelly S."/>
            <person name="Ivens A."/>
            <person name="Mott A."/>
            <person name="O'Neill E."/>
            <person name="Emms D."/>
            <person name="Macleod O."/>
            <person name="Voorheis P."/>
            <person name="Matthews J."/>
            <person name="Matthews K."/>
            <person name="Carrington M."/>
        </authorList>
    </citation>
    <scope>NUCLEOTIDE SEQUENCE [LARGE SCALE GENOMIC DNA]</scope>
    <source>
        <strain evidence="2">Edinburgh</strain>
    </source>
</reference>
<sequence length="264" mass="28541">MGAEDVAVPRRNPFRTPWRTNLPSFHDCLASLGPRGDLRGLGEALAASSPPPRGPGPDLSFRTLDVSDPTPPGSPPPPLERPPPSRASSTEETPTRGEPTTPTPKQRPPLCPNVSPIAHSPSVGDGPFSLPRTEPLEVLGVSPADRIFPTMLKDGRGVERGTQVNHPVFSEPHIVPLEGVGGTSVYVEPLQLEGEEEYVVEGELCSVRRRAEVIVPPLCELSGGSWLIEPTYRWGDFAYHHPVLYRIPANSTGDDGLFRGFSLY</sequence>
<dbReference type="EMBL" id="NBCO01000016">
    <property type="protein sequence ID" value="ORC88471.1"/>
    <property type="molecule type" value="Genomic_DNA"/>
</dbReference>
<evidence type="ECO:0000256" key="1">
    <source>
        <dbReference type="SAM" id="MobiDB-lite"/>
    </source>
</evidence>
<name>A0A1X0NV35_9TRYP</name>
<dbReference type="GeneID" id="39985761"/>
<feature type="region of interest" description="Disordered" evidence="1">
    <location>
        <begin position="1"/>
        <end position="126"/>
    </location>
</feature>
<gene>
    <name evidence="2" type="ORF">TM35_000161090</name>
</gene>
<protein>
    <submittedName>
        <fullName evidence="2">Uncharacterized protein</fullName>
    </submittedName>
</protein>
<dbReference type="AlphaFoldDB" id="A0A1X0NV35"/>
<comment type="caution">
    <text evidence="2">The sequence shown here is derived from an EMBL/GenBank/DDBJ whole genome shotgun (WGS) entry which is preliminary data.</text>
</comment>
<evidence type="ECO:0000313" key="3">
    <source>
        <dbReference type="Proteomes" id="UP000192257"/>
    </source>
</evidence>
<organism evidence="2 3">
    <name type="scientific">Trypanosoma theileri</name>
    <dbReference type="NCBI Taxonomy" id="67003"/>
    <lineage>
        <taxon>Eukaryota</taxon>
        <taxon>Discoba</taxon>
        <taxon>Euglenozoa</taxon>
        <taxon>Kinetoplastea</taxon>
        <taxon>Metakinetoplastina</taxon>
        <taxon>Trypanosomatida</taxon>
        <taxon>Trypanosomatidae</taxon>
        <taxon>Trypanosoma</taxon>
    </lineage>
</organism>